<feature type="non-terminal residue" evidence="1">
    <location>
        <position position="56"/>
    </location>
</feature>
<evidence type="ECO:0000313" key="2">
    <source>
        <dbReference type="Proteomes" id="UP000595437"/>
    </source>
</evidence>
<dbReference type="EMBL" id="CP045896">
    <property type="protein sequence ID" value="QQP50272.1"/>
    <property type="molecule type" value="Genomic_DNA"/>
</dbReference>
<gene>
    <name evidence="1" type="ORF">FKW44_011221</name>
</gene>
<reference evidence="2" key="1">
    <citation type="submission" date="2021-01" db="EMBL/GenBank/DDBJ databases">
        <title>Caligus Genome Assembly.</title>
        <authorList>
            <person name="Gallardo-Escarate C."/>
        </authorList>
    </citation>
    <scope>NUCLEOTIDE SEQUENCE [LARGE SCALE GENOMIC DNA]</scope>
</reference>
<dbReference type="Proteomes" id="UP000595437">
    <property type="component" value="Chromosome 7"/>
</dbReference>
<dbReference type="AlphaFoldDB" id="A0A7T8HI06"/>
<sequence>RAEKVQSLIASYTRSSSTMVRACTSQERATAASLRVAWILAKKKMPFTHSETVKDC</sequence>
<organism evidence="1 2">
    <name type="scientific">Caligus rogercresseyi</name>
    <name type="common">Sea louse</name>
    <dbReference type="NCBI Taxonomy" id="217165"/>
    <lineage>
        <taxon>Eukaryota</taxon>
        <taxon>Metazoa</taxon>
        <taxon>Ecdysozoa</taxon>
        <taxon>Arthropoda</taxon>
        <taxon>Crustacea</taxon>
        <taxon>Multicrustacea</taxon>
        <taxon>Hexanauplia</taxon>
        <taxon>Copepoda</taxon>
        <taxon>Siphonostomatoida</taxon>
        <taxon>Caligidae</taxon>
        <taxon>Caligus</taxon>
    </lineage>
</organism>
<name>A0A7T8HI06_CALRO</name>
<evidence type="ECO:0000313" key="1">
    <source>
        <dbReference type="EMBL" id="QQP50272.1"/>
    </source>
</evidence>
<accession>A0A7T8HI06</accession>
<keyword evidence="2" id="KW-1185">Reference proteome</keyword>
<feature type="non-terminal residue" evidence="1">
    <location>
        <position position="1"/>
    </location>
</feature>
<protein>
    <submittedName>
        <fullName evidence="1">Uncharacterized protein</fullName>
    </submittedName>
</protein>
<proteinExistence type="predicted"/>